<dbReference type="AlphaFoldDB" id="A0A1A8W288"/>
<feature type="compositionally biased region" description="Polar residues" evidence="1">
    <location>
        <begin position="66"/>
        <end position="78"/>
    </location>
</feature>
<accession>A0A1A8W288</accession>
<evidence type="ECO:0000313" key="3">
    <source>
        <dbReference type="Proteomes" id="UP000078546"/>
    </source>
</evidence>
<organism evidence="2 3">
    <name type="scientific">Plasmodium ovale curtisi</name>
    <dbReference type="NCBI Taxonomy" id="864141"/>
    <lineage>
        <taxon>Eukaryota</taxon>
        <taxon>Sar</taxon>
        <taxon>Alveolata</taxon>
        <taxon>Apicomplexa</taxon>
        <taxon>Aconoidasida</taxon>
        <taxon>Haemosporida</taxon>
        <taxon>Plasmodiidae</taxon>
        <taxon>Plasmodium</taxon>
        <taxon>Plasmodium (Plasmodium)</taxon>
    </lineage>
</organism>
<feature type="region of interest" description="Disordered" evidence="1">
    <location>
        <begin position="56"/>
        <end position="78"/>
    </location>
</feature>
<dbReference type="Proteomes" id="UP000078546">
    <property type="component" value="Unassembled WGS sequence"/>
</dbReference>
<protein>
    <submittedName>
        <fullName evidence="2">Uncharacterized protein</fullName>
    </submittedName>
</protein>
<name>A0A1A8W288_PLAOA</name>
<reference evidence="3" key="1">
    <citation type="submission" date="2016-05" db="EMBL/GenBank/DDBJ databases">
        <authorList>
            <person name="Naeem Raeece"/>
        </authorList>
    </citation>
    <scope>NUCLEOTIDE SEQUENCE [LARGE SCALE GENOMIC DNA]</scope>
</reference>
<gene>
    <name evidence="2" type="ORF">POVCU1_013170</name>
</gene>
<dbReference type="EMBL" id="FLQV01000243">
    <property type="protein sequence ID" value="SBS86065.1"/>
    <property type="molecule type" value="Genomic_DNA"/>
</dbReference>
<sequence length="149" mass="16598">MPEEAASEFTPLLNYDYGKGEGIHVEEKGIDILGLTMWIELKFKKIALRGAHKSHLPTTERGEGHTTANSQISGTNGKYSKNDSTFSLLGVKREIVRGREKKITALASLVLLRYITVYTHNPTGVSTLNHLVMIKKNIPYGCCRGKIRQ</sequence>
<evidence type="ECO:0000256" key="1">
    <source>
        <dbReference type="SAM" id="MobiDB-lite"/>
    </source>
</evidence>
<proteinExistence type="predicted"/>
<evidence type="ECO:0000313" key="2">
    <source>
        <dbReference type="EMBL" id="SBS86065.1"/>
    </source>
</evidence>